<dbReference type="EMBL" id="MFJF01000005">
    <property type="protein sequence ID" value="OGG08165.1"/>
    <property type="molecule type" value="Genomic_DNA"/>
</dbReference>
<dbReference type="InterPro" id="IPR050351">
    <property type="entry name" value="BphY/WalK/GraS-like"/>
</dbReference>
<dbReference type="PROSITE" id="PS50112">
    <property type="entry name" value="PAS"/>
    <property type="match status" value="1"/>
</dbReference>
<dbReference type="SMART" id="SM00387">
    <property type="entry name" value="HATPase_c"/>
    <property type="match status" value="1"/>
</dbReference>
<keyword evidence="10 14" id="KW-1133">Transmembrane helix</keyword>
<dbReference type="FunFam" id="3.30.565.10:FF:000006">
    <property type="entry name" value="Sensor histidine kinase WalK"/>
    <property type="match status" value="1"/>
</dbReference>
<evidence type="ECO:0000256" key="10">
    <source>
        <dbReference type="ARBA" id="ARBA00022989"/>
    </source>
</evidence>
<dbReference type="SUPFAM" id="SSF47384">
    <property type="entry name" value="Homodimeric domain of signal transducing histidine kinase"/>
    <property type="match status" value="1"/>
</dbReference>
<dbReference type="Gene3D" id="1.10.287.130">
    <property type="match status" value="1"/>
</dbReference>
<dbReference type="Gene3D" id="3.30.565.10">
    <property type="entry name" value="Histidine kinase-like ATPase, C-terminal domain"/>
    <property type="match status" value="1"/>
</dbReference>
<reference evidence="17 18" key="1">
    <citation type="journal article" date="2016" name="Nat. Commun.">
        <title>Thousands of microbial genomes shed light on interconnected biogeochemical processes in an aquifer system.</title>
        <authorList>
            <person name="Anantharaman K."/>
            <person name="Brown C.T."/>
            <person name="Hug L.A."/>
            <person name="Sharon I."/>
            <person name="Castelle C.J."/>
            <person name="Probst A.J."/>
            <person name="Thomas B.C."/>
            <person name="Singh A."/>
            <person name="Wilkins M.J."/>
            <person name="Karaoz U."/>
            <person name="Brodie E.L."/>
            <person name="Williams K.H."/>
            <person name="Hubbard S.S."/>
            <person name="Banfield J.F."/>
        </authorList>
    </citation>
    <scope>NUCLEOTIDE SEQUENCE [LARGE SCALE GENOMIC DNA]</scope>
</reference>
<dbReference type="InterPro" id="IPR000014">
    <property type="entry name" value="PAS"/>
</dbReference>
<dbReference type="GO" id="GO:0016020">
    <property type="term" value="C:membrane"/>
    <property type="evidence" value="ECO:0007669"/>
    <property type="project" value="UniProtKB-SubCell"/>
</dbReference>
<keyword evidence="6 14" id="KW-0812">Transmembrane</keyword>
<keyword evidence="7" id="KW-0547">Nucleotide-binding</keyword>
<evidence type="ECO:0000256" key="14">
    <source>
        <dbReference type="SAM" id="Phobius"/>
    </source>
</evidence>
<dbReference type="Pfam" id="PF00989">
    <property type="entry name" value="PAS"/>
    <property type="match status" value="1"/>
</dbReference>
<dbReference type="CDD" id="cd00130">
    <property type="entry name" value="PAS"/>
    <property type="match status" value="1"/>
</dbReference>
<sequence length="502" mass="55266">MKLKVRGKIIIALVFSTIIFTALNLTAFIPGGNINRLLTFAGGVILMTGLTAIVYLFFNSAINKFKQSLEKVEKNILNTDASMSKNLDIEDMATSFDLLINQVQEKEGNLKNEEKKMESMLQALSEAVIAIDESFRILVFNKTAELFTGFTAQTVMGKHIDEIVQLYGGDEKIVLSNYIQKPDELASIHRERGLQIKSQSEKIFYVSIDVAPLVFGSGESHGYILTFYDETNQKALEEMKLDFVSMAAHELRTPLTVIRGYAELLNSEIGEKLSPEHQEHLHRLSYNASNLGTLIDNLLNVSRIERGSYKIEPVPVDLLSLVRNTVTDMVDQANSKGQKLIFTEPDEKVPLVLADQSRINQVLTNLITNAITYTPVGESITVSISRKDSFVGVTVKDTGIGIPKEALSKLFTKFFRVSSVLEQGSKGTGLGLFISKSIISMHGGDISVDSELGKGSTFIFTLPIATNVPVDQLISPAPIGRTGKGIMINPERMAQRISGGQL</sequence>
<evidence type="ECO:0000256" key="7">
    <source>
        <dbReference type="ARBA" id="ARBA00022741"/>
    </source>
</evidence>
<dbReference type="Proteomes" id="UP000177354">
    <property type="component" value="Unassembled WGS sequence"/>
</dbReference>
<dbReference type="SUPFAM" id="SSF55785">
    <property type="entry name" value="PYP-like sensor domain (PAS domain)"/>
    <property type="match status" value="1"/>
</dbReference>
<comment type="subcellular location">
    <subcellularLocation>
        <location evidence="2">Membrane</location>
        <topology evidence="2">Multi-pass membrane protein</topology>
    </subcellularLocation>
</comment>
<comment type="catalytic activity">
    <reaction evidence="1">
        <text>ATP + protein L-histidine = ADP + protein N-phospho-L-histidine.</text>
        <dbReference type="EC" id="2.7.13.3"/>
    </reaction>
</comment>
<feature type="coiled-coil region" evidence="13">
    <location>
        <begin position="96"/>
        <end position="130"/>
    </location>
</feature>
<evidence type="ECO:0000256" key="11">
    <source>
        <dbReference type="ARBA" id="ARBA00023012"/>
    </source>
</evidence>
<keyword evidence="4" id="KW-0597">Phosphoprotein</keyword>
<dbReference type="PANTHER" id="PTHR42878">
    <property type="entry name" value="TWO-COMPONENT HISTIDINE KINASE"/>
    <property type="match status" value="1"/>
</dbReference>
<protein>
    <recommendedName>
        <fullName evidence="3">histidine kinase</fullName>
        <ecNumber evidence="3">2.7.13.3</ecNumber>
    </recommendedName>
</protein>
<dbReference type="InterPro" id="IPR036890">
    <property type="entry name" value="HATPase_C_sf"/>
</dbReference>
<dbReference type="InterPro" id="IPR003594">
    <property type="entry name" value="HATPase_dom"/>
</dbReference>
<dbReference type="Pfam" id="PF00512">
    <property type="entry name" value="HisKA"/>
    <property type="match status" value="1"/>
</dbReference>
<evidence type="ECO:0000259" key="15">
    <source>
        <dbReference type="PROSITE" id="PS50109"/>
    </source>
</evidence>
<dbReference type="InterPro" id="IPR013767">
    <property type="entry name" value="PAS_fold"/>
</dbReference>
<organism evidence="17 18">
    <name type="scientific">Candidatus Gottesmanbacteria bacterium RIFCSPHIGHO2_01_FULL_40_15</name>
    <dbReference type="NCBI Taxonomy" id="1798376"/>
    <lineage>
        <taxon>Bacteria</taxon>
        <taxon>Candidatus Gottesmaniibacteriota</taxon>
    </lineage>
</organism>
<comment type="caution">
    <text evidence="17">The sequence shown here is derived from an EMBL/GenBank/DDBJ whole genome shotgun (WGS) entry which is preliminary data.</text>
</comment>
<evidence type="ECO:0000256" key="1">
    <source>
        <dbReference type="ARBA" id="ARBA00000085"/>
    </source>
</evidence>
<dbReference type="InterPro" id="IPR035965">
    <property type="entry name" value="PAS-like_dom_sf"/>
</dbReference>
<keyword evidence="5" id="KW-0808">Transferase</keyword>
<dbReference type="PROSITE" id="PS50109">
    <property type="entry name" value="HIS_KIN"/>
    <property type="match status" value="1"/>
</dbReference>
<accession>A0A1F5Z715</accession>
<name>A0A1F5Z715_9BACT</name>
<dbReference type="GO" id="GO:0030295">
    <property type="term" value="F:protein kinase activator activity"/>
    <property type="evidence" value="ECO:0007669"/>
    <property type="project" value="TreeGrafter"/>
</dbReference>
<keyword evidence="11" id="KW-0902">Two-component regulatory system</keyword>
<feature type="transmembrane region" description="Helical" evidence="14">
    <location>
        <begin position="9"/>
        <end position="31"/>
    </location>
</feature>
<dbReference type="NCBIfam" id="TIGR00229">
    <property type="entry name" value="sensory_box"/>
    <property type="match status" value="1"/>
</dbReference>
<dbReference type="InterPro" id="IPR036097">
    <property type="entry name" value="HisK_dim/P_sf"/>
</dbReference>
<evidence type="ECO:0000259" key="16">
    <source>
        <dbReference type="PROSITE" id="PS50112"/>
    </source>
</evidence>
<evidence type="ECO:0000256" key="13">
    <source>
        <dbReference type="SAM" id="Coils"/>
    </source>
</evidence>
<dbReference type="FunFam" id="1.10.287.130:FF:000001">
    <property type="entry name" value="Two-component sensor histidine kinase"/>
    <property type="match status" value="1"/>
</dbReference>
<dbReference type="InterPro" id="IPR004358">
    <property type="entry name" value="Sig_transdc_His_kin-like_C"/>
</dbReference>
<evidence type="ECO:0000256" key="9">
    <source>
        <dbReference type="ARBA" id="ARBA00022840"/>
    </source>
</evidence>
<dbReference type="GO" id="GO:0000156">
    <property type="term" value="F:phosphorelay response regulator activity"/>
    <property type="evidence" value="ECO:0007669"/>
    <property type="project" value="TreeGrafter"/>
</dbReference>
<evidence type="ECO:0000256" key="12">
    <source>
        <dbReference type="ARBA" id="ARBA00023136"/>
    </source>
</evidence>
<dbReference type="AlphaFoldDB" id="A0A1F5Z715"/>
<keyword evidence="13" id="KW-0175">Coiled coil</keyword>
<keyword evidence="8" id="KW-0418">Kinase</keyword>
<keyword evidence="12 14" id="KW-0472">Membrane</keyword>
<evidence type="ECO:0000256" key="6">
    <source>
        <dbReference type="ARBA" id="ARBA00022692"/>
    </source>
</evidence>
<feature type="domain" description="Histidine kinase" evidence="15">
    <location>
        <begin position="246"/>
        <end position="466"/>
    </location>
</feature>
<feature type="domain" description="PAS" evidence="16">
    <location>
        <begin position="113"/>
        <end position="181"/>
    </location>
</feature>
<proteinExistence type="predicted"/>
<evidence type="ECO:0000256" key="3">
    <source>
        <dbReference type="ARBA" id="ARBA00012438"/>
    </source>
</evidence>
<dbReference type="SMART" id="SM00091">
    <property type="entry name" value="PAS"/>
    <property type="match status" value="1"/>
</dbReference>
<evidence type="ECO:0000256" key="4">
    <source>
        <dbReference type="ARBA" id="ARBA00022553"/>
    </source>
</evidence>
<evidence type="ECO:0000256" key="5">
    <source>
        <dbReference type="ARBA" id="ARBA00022679"/>
    </source>
</evidence>
<dbReference type="SMART" id="SM00388">
    <property type="entry name" value="HisKA"/>
    <property type="match status" value="1"/>
</dbReference>
<dbReference type="GO" id="GO:0007234">
    <property type="term" value="P:osmosensory signaling via phosphorelay pathway"/>
    <property type="evidence" value="ECO:0007669"/>
    <property type="project" value="TreeGrafter"/>
</dbReference>
<dbReference type="CDD" id="cd00082">
    <property type="entry name" value="HisKA"/>
    <property type="match status" value="1"/>
</dbReference>
<dbReference type="Pfam" id="PF02518">
    <property type="entry name" value="HATPase_c"/>
    <property type="match status" value="1"/>
</dbReference>
<dbReference type="EC" id="2.7.13.3" evidence="3"/>
<feature type="transmembrane region" description="Helical" evidence="14">
    <location>
        <begin position="37"/>
        <end position="58"/>
    </location>
</feature>
<evidence type="ECO:0000313" key="18">
    <source>
        <dbReference type="Proteomes" id="UP000177354"/>
    </source>
</evidence>
<dbReference type="PANTHER" id="PTHR42878:SF7">
    <property type="entry name" value="SENSOR HISTIDINE KINASE GLRK"/>
    <property type="match status" value="1"/>
</dbReference>
<dbReference type="PRINTS" id="PR00344">
    <property type="entry name" value="BCTRLSENSOR"/>
</dbReference>
<evidence type="ECO:0000256" key="2">
    <source>
        <dbReference type="ARBA" id="ARBA00004141"/>
    </source>
</evidence>
<dbReference type="GO" id="GO:0000155">
    <property type="term" value="F:phosphorelay sensor kinase activity"/>
    <property type="evidence" value="ECO:0007669"/>
    <property type="project" value="InterPro"/>
</dbReference>
<keyword evidence="9" id="KW-0067">ATP-binding</keyword>
<dbReference type="GO" id="GO:0005524">
    <property type="term" value="F:ATP binding"/>
    <property type="evidence" value="ECO:0007669"/>
    <property type="project" value="UniProtKB-KW"/>
</dbReference>
<evidence type="ECO:0000313" key="17">
    <source>
        <dbReference type="EMBL" id="OGG08165.1"/>
    </source>
</evidence>
<evidence type="ECO:0000256" key="8">
    <source>
        <dbReference type="ARBA" id="ARBA00022777"/>
    </source>
</evidence>
<gene>
    <name evidence="17" type="ORF">A2777_02145</name>
</gene>
<dbReference type="InterPro" id="IPR005467">
    <property type="entry name" value="His_kinase_dom"/>
</dbReference>
<dbReference type="SUPFAM" id="SSF55874">
    <property type="entry name" value="ATPase domain of HSP90 chaperone/DNA topoisomerase II/histidine kinase"/>
    <property type="match status" value="1"/>
</dbReference>
<dbReference type="Gene3D" id="3.30.450.20">
    <property type="entry name" value="PAS domain"/>
    <property type="match status" value="1"/>
</dbReference>
<dbReference type="InterPro" id="IPR003661">
    <property type="entry name" value="HisK_dim/P_dom"/>
</dbReference>
<dbReference type="GO" id="GO:0006355">
    <property type="term" value="P:regulation of DNA-templated transcription"/>
    <property type="evidence" value="ECO:0007669"/>
    <property type="project" value="InterPro"/>
</dbReference>